<name>B3S9U0_TRIAD</name>
<evidence type="ECO:0000256" key="3">
    <source>
        <dbReference type="ARBA" id="ARBA00022692"/>
    </source>
</evidence>
<evidence type="ECO:0000256" key="5">
    <source>
        <dbReference type="ARBA" id="ARBA00023040"/>
    </source>
</evidence>
<keyword evidence="2" id="KW-1003">Cell membrane</keyword>
<dbReference type="STRING" id="10228.B3S9U0"/>
<evidence type="ECO:0000256" key="7">
    <source>
        <dbReference type="ARBA" id="ARBA00023170"/>
    </source>
</evidence>
<dbReference type="InterPro" id="IPR000276">
    <property type="entry name" value="GPCR_Rhodpsn"/>
</dbReference>
<keyword evidence="12" id="KW-1185">Reference proteome</keyword>
<evidence type="ECO:0000256" key="8">
    <source>
        <dbReference type="ARBA" id="ARBA00023224"/>
    </source>
</evidence>
<feature type="transmembrane region" description="Helical" evidence="9">
    <location>
        <begin position="19"/>
        <end position="39"/>
    </location>
</feature>
<keyword evidence="3 9" id="KW-0812">Transmembrane</keyword>
<dbReference type="GO" id="GO:0007186">
    <property type="term" value="P:G protein-coupled receptor signaling pathway"/>
    <property type="evidence" value="ECO:0000318"/>
    <property type="project" value="GO_Central"/>
</dbReference>
<dbReference type="OrthoDB" id="6435638at2759"/>
<dbReference type="InterPro" id="IPR017452">
    <property type="entry name" value="GPCR_Rhodpsn_7TM"/>
</dbReference>
<feature type="transmembrane region" description="Helical" evidence="9">
    <location>
        <begin position="51"/>
        <end position="69"/>
    </location>
</feature>
<reference evidence="11 12" key="1">
    <citation type="journal article" date="2008" name="Nature">
        <title>The Trichoplax genome and the nature of placozoans.</title>
        <authorList>
            <person name="Srivastava M."/>
            <person name="Begovic E."/>
            <person name="Chapman J."/>
            <person name="Putnam N.H."/>
            <person name="Hellsten U."/>
            <person name="Kawashima T."/>
            <person name="Kuo A."/>
            <person name="Mitros T."/>
            <person name="Salamov A."/>
            <person name="Carpenter M.L."/>
            <person name="Signorovitch A.Y."/>
            <person name="Moreno M.A."/>
            <person name="Kamm K."/>
            <person name="Grimwood J."/>
            <person name="Schmutz J."/>
            <person name="Shapiro H."/>
            <person name="Grigoriev I.V."/>
            <person name="Buss L.W."/>
            <person name="Schierwater B."/>
            <person name="Dellaporta S.L."/>
            <person name="Rokhsar D.S."/>
        </authorList>
    </citation>
    <scope>NUCLEOTIDE SEQUENCE [LARGE SCALE GENOMIC DNA]</scope>
    <source>
        <strain evidence="11 12">Grell-BS-1999</strain>
    </source>
</reference>
<dbReference type="Pfam" id="PF00001">
    <property type="entry name" value="7tm_1"/>
    <property type="match status" value="1"/>
</dbReference>
<dbReference type="RefSeq" id="XP_002117023.1">
    <property type="nucleotide sequence ID" value="XM_002116987.1"/>
</dbReference>
<feature type="transmembrane region" description="Helical" evidence="9">
    <location>
        <begin position="89"/>
        <end position="107"/>
    </location>
</feature>
<dbReference type="Proteomes" id="UP000009022">
    <property type="component" value="Unassembled WGS sequence"/>
</dbReference>
<evidence type="ECO:0000256" key="2">
    <source>
        <dbReference type="ARBA" id="ARBA00022475"/>
    </source>
</evidence>
<dbReference type="CDD" id="cd00637">
    <property type="entry name" value="7tm_classA_rhodopsin-like"/>
    <property type="match status" value="1"/>
</dbReference>
<keyword evidence="4 9" id="KW-1133">Transmembrane helix</keyword>
<dbReference type="SUPFAM" id="SSF81321">
    <property type="entry name" value="Family A G protein-coupled receptor-like"/>
    <property type="match status" value="1"/>
</dbReference>
<protein>
    <recommendedName>
        <fullName evidence="10">G-protein coupled receptors family 1 profile domain-containing protein</fullName>
    </recommendedName>
</protein>
<feature type="transmembrane region" description="Helical" evidence="9">
    <location>
        <begin position="128"/>
        <end position="153"/>
    </location>
</feature>
<dbReference type="PRINTS" id="PR00237">
    <property type="entry name" value="GPCRRHODOPSN"/>
</dbReference>
<dbReference type="InterPro" id="IPR050569">
    <property type="entry name" value="TAAR"/>
</dbReference>
<feature type="transmembrane region" description="Helical" evidence="9">
    <location>
        <begin position="273"/>
        <end position="291"/>
    </location>
</feature>
<dbReference type="Gene3D" id="1.20.1070.10">
    <property type="entry name" value="Rhodopsin 7-helix transmembrane proteins"/>
    <property type="match status" value="1"/>
</dbReference>
<evidence type="ECO:0000259" key="10">
    <source>
        <dbReference type="PROSITE" id="PS50262"/>
    </source>
</evidence>
<dbReference type="CTD" id="6758235"/>
<feature type="transmembrane region" description="Helical" evidence="9">
    <location>
        <begin position="173"/>
        <end position="200"/>
    </location>
</feature>
<evidence type="ECO:0000313" key="11">
    <source>
        <dbReference type="EMBL" id="EDV20597.1"/>
    </source>
</evidence>
<dbReference type="AlphaFoldDB" id="B3S9U0"/>
<evidence type="ECO:0000256" key="4">
    <source>
        <dbReference type="ARBA" id="ARBA00022989"/>
    </source>
</evidence>
<evidence type="ECO:0000313" key="12">
    <source>
        <dbReference type="Proteomes" id="UP000009022"/>
    </source>
</evidence>
<gene>
    <name evidence="11" type="ORF">TRIADDRAFT_31670</name>
</gene>
<dbReference type="InParanoid" id="B3S9U0"/>
<keyword evidence="6 9" id="KW-0472">Membrane</keyword>
<keyword evidence="5" id="KW-0297">G-protein coupled receptor</keyword>
<dbReference type="KEGG" id="tad:TRIADDRAFT_31670"/>
<dbReference type="PANTHER" id="PTHR24249:SF372">
    <property type="entry name" value="G-PROTEIN COUPLED RECEPTORS FAMILY 1 PROFILE DOMAIN-CONTAINING PROTEIN"/>
    <property type="match status" value="1"/>
</dbReference>
<feature type="transmembrane region" description="Helical" evidence="9">
    <location>
        <begin position="231"/>
        <end position="253"/>
    </location>
</feature>
<comment type="subcellular location">
    <subcellularLocation>
        <location evidence="1">Cell membrane</location>
        <topology evidence="1">Multi-pass membrane protein</topology>
    </subcellularLocation>
</comment>
<keyword evidence="7" id="KW-0675">Receptor</keyword>
<dbReference type="GO" id="GO:0005886">
    <property type="term" value="C:plasma membrane"/>
    <property type="evidence" value="ECO:0000318"/>
    <property type="project" value="GO_Central"/>
</dbReference>
<dbReference type="GO" id="GO:0004930">
    <property type="term" value="F:G protein-coupled receptor activity"/>
    <property type="evidence" value="ECO:0000318"/>
    <property type="project" value="GO_Central"/>
</dbReference>
<dbReference type="eggNOG" id="KOG3656">
    <property type="taxonomic scope" value="Eukaryota"/>
</dbReference>
<proteinExistence type="predicted"/>
<sequence length="355" mass="40634">MSNITNQTEIPFETVQSTIVYGVITGLTILTNIFMLALIVSERKLHTMSNWIMASMFCAGIIFGLLYLLPRWVLYYQWVKQDPIACTVLPLTGIGLIVNLNLHLTLVSLDRYFCVIFPFKYEMRKTRLIAMSSVAAVWLLSIFSAYLPLFTILMPPPNTCVKFRPANPVHHAYLITIFSVLFFFPLLVLIVTYTQILFIVNSHTQRDKIISRRASTPISVIKRNIRAIKHMAIMIGIFILFWLPYVVVFLMLYSSKFVTPTTAQVIRSLQYLAFSYPAMNPLLYGYFTASLRREIEKRVRATWLGNLLCSRLASNNRANTVHNPTVDSIVAQDWKRKSSAHTITAFNVEQANCVK</sequence>
<dbReference type="GeneID" id="6758235"/>
<dbReference type="FunCoup" id="B3S9U0">
    <property type="interactions" value="100"/>
</dbReference>
<accession>B3S9U0</accession>
<dbReference type="PhylomeDB" id="B3S9U0"/>
<dbReference type="PANTHER" id="PTHR24249">
    <property type="entry name" value="HISTAMINE RECEPTOR-RELATED G-PROTEIN COUPLED RECEPTOR"/>
    <property type="match status" value="1"/>
</dbReference>
<evidence type="ECO:0000256" key="6">
    <source>
        <dbReference type="ARBA" id="ARBA00023136"/>
    </source>
</evidence>
<organism evidence="11 12">
    <name type="scientific">Trichoplax adhaerens</name>
    <name type="common">Trichoplax reptans</name>
    <dbReference type="NCBI Taxonomy" id="10228"/>
    <lineage>
        <taxon>Eukaryota</taxon>
        <taxon>Metazoa</taxon>
        <taxon>Placozoa</taxon>
        <taxon>Uniplacotomia</taxon>
        <taxon>Trichoplacea</taxon>
        <taxon>Trichoplacidae</taxon>
        <taxon>Trichoplax</taxon>
    </lineage>
</organism>
<evidence type="ECO:0000256" key="1">
    <source>
        <dbReference type="ARBA" id="ARBA00004651"/>
    </source>
</evidence>
<keyword evidence="8" id="KW-0807">Transducer</keyword>
<dbReference type="PROSITE" id="PS50262">
    <property type="entry name" value="G_PROTEIN_RECEP_F1_2"/>
    <property type="match status" value="1"/>
</dbReference>
<dbReference type="EMBL" id="DS985259">
    <property type="protein sequence ID" value="EDV20597.1"/>
    <property type="molecule type" value="Genomic_DNA"/>
</dbReference>
<evidence type="ECO:0000256" key="9">
    <source>
        <dbReference type="SAM" id="Phobius"/>
    </source>
</evidence>
<feature type="domain" description="G-protein coupled receptors family 1 profile" evidence="10">
    <location>
        <begin position="31"/>
        <end position="284"/>
    </location>
</feature>
<dbReference type="HOGENOM" id="CLU_009579_5_0_1"/>